<evidence type="ECO:0000256" key="8">
    <source>
        <dbReference type="ARBA" id="ARBA00022755"/>
    </source>
</evidence>
<evidence type="ECO:0000256" key="13">
    <source>
        <dbReference type="ARBA" id="ARBA00042864"/>
    </source>
</evidence>
<dbReference type="SMART" id="SM01209">
    <property type="entry name" value="GARS_A"/>
    <property type="match status" value="1"/>
</dbReference>
<dbReference type="FunFam" id="3.90.600.10:FF:000001">
    <property type="entry name" value="Trifunctional purine biosynthetic protein adenosine-3"/>
    <property type="match status" value="1"/>
</dbReference>
<dbReference type="NCBIfam" id="TIGR00877">
    <property type="entry name" value="purD"/>
    <property type="match status" value="1"/>
</dbReference>
<evidence type="ECO:0000256" key="2">
    <source>
        <dbReference type="ARBA" id="ARBA00001946"/>
    </source>
</evidence>
<comment type="catalytic activity">
    <reaction evidence="14">
        <text>5-phospho-beta-D-ribosylamine + glycine + ATP = N(1)-(5-phospho-beta-D-ribosyl)glycinamide + ADP + phosphate + H(+)</text>
        <dbReference type="Rhea" id="RHEA:17453"/>
        <dbReference type="ChEBI" id="CHEBI:15378"/>
        <dbReference type="ChEBI" id="CHEBI:30616"/>
        <dbReference type="ChEBI" id="CHEBI:43474"/>
        <dbReference type="ChEBI" id="CHEBI:57305"/>
        <dbReference type="ChEBI" id="CHEBI:58681"/>
        <dbReference type="ChEBI" id="CHEBI:143788"/>
        <dbReference type="ChEBI" id="CHEBI:456216"/>
        <dbReference type="EC" id="6.3.4.13"/>
    </reaction>
</comment>
<evidence type="ECO:0000313" key="17">
    <source>
        <dbReference type="EMBL" id="PAE87863.1"/>
    </source>
</evidence>
<dbReference type="GO" id="GO:0004637">
    <property type="term" value="F:phosphoribosylamine-glycine ligase activity"/>
    <property type="evidence" value="ECO:0007669"/>
    <property type="project" value="UniProtKB-UniRule"/>
</dbReference>
<dbReference type="GO" id="GO:0009113">
    <property type="term" value="P:purine nucleobase biosynthetic process"/>
    <property type="evidence" value="ECO:0007669"/>
    <property type="project" value="InterPro"/>
</dbReference>
<dbReference type="InterPro" id="IPR020561">
    <property type="entry name" value="PRibGlycinamid_synth_ATP-grasp"/>
</dbReference>
<dbReference type="Pfam" id="PF01071">
    <property type="entry name" value="GARS_A"/>
    <property type="match status" value="1"/>
</dbReference>
<proteinExistence type="inferred from homology"/>
<evidence type="ECO:0000256" key="7">
    <source>
        <dbReference type="ARBA" id="ARBA00022741"/>
    </source>
</evidence>
<evidence type="ECO:0000256" key="9">
    <source>
        <dbReference type="ARBA" id="ARBA00022840"/>
    </source>
</evidence>
<comment type="similarity">
    <text evidence="11 14">Belongs to the GARS family.</text>
</comment>
<dbReference type="GO" id="GO:0006189">
    <property type="term" value="P:'de novo' IMP biosynthetic process"/>
    <property type="evidence" value="ECO:0007669"/>
    <property type="project" value="UniProtKB-UniRule"/>
</dbReference>
<comment type="cofactor">
    <cofactor evidence="1">
        <name>Mn(2+)</name>
        <dbReference type="ChEBI" id="CHEBI:29035"/>
    </cofactor>
</comment>
<evidence type="ECO:0000256" key="4">
    <source>
        <dbReference type="ARBA" id="ARBA00013255"/>
    </source>
</evidence>
<dbReference type="PROSITE" id="PS50975">
    <property type="entry name" value="ATP_GRASP"/>
    <property type="match status" value="1"/>
</dbReference>
<dbReference type="SUPFAM" id="SSF52440">
    <property type="entry name" value="PreATP-grasp domain"/>
    <property type="match status" value="1"/>
</dbReference>
<dbReference type="InterPro" id="IPR000115">
    <property type="entry name" value="PRibGlycinamide_synth"/>
</dbReference>
<dbReference type="InterPro" id="IPR020560">
    <property type="entry name" value="PRibGlycinamide_synth_C-dom"/>
</dbReference>
<evidence type="ECO:0000256" key="14">
    <source>
        <dbReference type="HAMAP-Rule" id="MF_00138"/>
    </source>
</evidence>
<evidence type="ECO:0000256" key="11">
    <source>
        <dbReference type="ARBA" id="ARBA00038345"/>
    </source>
</evidence>
<dbReference type="InterPro" id="IPR037123">
    <property type="entry name" value="PRibGlycinamide_synth_C_sf"/>
</dbReference>
<dbReference type="Pfam" id="PF02843">
    <property type="entry name" value="GARS_C"/>
    <property type="match status" value="1"/>
</dbReference>
<evidence type="ECO:0000259" key="16">
    <source>
        <dbReference type="PROSITE" id="PS50975"/>
    </source>
</evidence>
<evidence type="ECO:0000256" key="6">
    <source>
        <dbReference type="ARBA" id="ARBA00022723"/>
    </source>
</evidence>
<dbReference type="Gene3D" id="3.90.600.10">
    <property type="entry name" value="Phosphoribosylglycinamide synthetase, C-terminal domain"/>
    <property type="match status" value="1"/>
</dbReference>
<keyword evidence="5 14" id="KW-0436">Ligase</keyword>
<evidence type="ECO:0000256" key="3">
    <source>
        <dbReference type="ARBA" id="ARBA00005174"/>
    </source>
</evidence>
<dbReference type="PROSITE" id="PS00184">
    <property type="entry name" value="GARS"/>
    <property type="match status" value="1"/>
</dbReference>
<accession>A0A268NWG1</accession>
<dbReference type="HAMAP" id="MF_00138">
    <property type="entry name" value="GARS"/>
    <property type="match status" value="1"/>
</dbReference>
<dbReference type="GO" id="GO:0005524">
    <property type="term" value="F:ATP binding"/>
    <property type="evidence" value="ECO:0007669"/>
    <property type="project" value="UniProtKB-UniRule"/>
</dbReference>
<evidence type="ECO:0000256" key="15">
    <source>
        <dbReference type="PROSITE-ProRule" id="PRU00409"/>
    </source>
</evidence>
<reference evidence="17 18" key="1">
    <citation type="submission" date="2017-07" db="EMBL/GenBank/DDBJ databases">
        <title>Isolation and whole genome analysis of endospore-forming bacteria from heroin.</title>
        <authorList>
            <person name="Kalinowski J."/>
            <person name="Ahrens B."/>
            <person name="Al-Dilaimi A."/>
            <person name="Winkler A."/>
            <person name="Wibberg D."/>
            <person name="Schleenbecker U."/>
            <person name="Ruckert C."/>
            <person name="Wolfel R."/>
            <person name="Grass G."/>
        </authorList>
    </citation>
    <scope>NUCLEOTIDE SEQUENCE [LARGE SCALE GENOMIC DNA]</scope>
    <source>
        <strain evidence="17 18">7539</strain>
    </source>
</reference>
<dbReference type="EC" id="6.3.4.13" evidence="4 14"/>
<dbReference type="UniPathway" id="UPA00074">
    <property type="reaction ID" value="UER00125"/>
</dbReference>
<gene>
    <name evidence="14" type="primary">purD</name>
    <name evidence="17" type="ORF">CHH72_16240</name>
</gene>
<feature type="domain" description="ATP-grasp" evidence="16">
    <location>
        <begin position="107"/>
        <end position="313"/>
    </location>
</feature>
<dbReference type="InterPro" id="IPR020559">
    <property type="entry name" value="PRibGlycinamide_synth_CS"/>
</dbReference>
<dbReference type="Gene3D" id="3.30.1490.20">
    <property type="entry name" value="ATP-grasp fold, A domain"/>
    <property type="match status" value="1"/>
</dbReference>
<dbReference type="AlphaFoldDB" id="A0A268NWG1"/>
<dbReference type="Gene3D" id="3.40.50.20">
    <property type="match status" value="1"/>
</dbReference>
<dbReference type="InterPro" id="IPR020562">
    <property type="entry name" value="PRibGlycinamide_synth_N"/>
</dbReference>
<comment type="caution">
    <text evidence="17">The sequence shown here is derived from an EMBL/GenBank/DDBJ whole genome shotgun (WGS) entry which is preliminary data.</text>
</comment>
<dbReference type="RefSeq" id="WP_063608651.1">
    <property type="nucleotide sequence ID" value="NZ_BOQQ01000009.1"/>
</dbReference>
<comment type="pathway">
    <text evidence="3 14">Purine metabolism; IMP biosynthesis via de novo pathway; N(1)-(5-phospho-D-ribosyl)glycinamide from 5-phospho-alpha-D-ribose 1-diphosphate: step 2/2.</text>
</comment>
<dbReference type="PANTHER" id="PTHR43472:SF1">
    <property type="entry name" value="PHOSPHORIBOSYLAMINE--GLYCINE LIGASE, CHLOROPLASTIC"/>
    <property type="match status" value="1"/>
</dbReference>
<keyword evidence="7 15" id="KW-0547">Nucleotide-binding</keyword>
<dbReference type="FunFam" id="3.30.470.20:FF:000018">
    <property type="entry name" value="Trifunctional purine biosynthetic protein adenosine-3"/>
    <property type="match status" value="1"/>
</dbReference>
<dbReference type="GO" id="GO:0046872">
    <property type="term" value="F:metal ion binding"/>
    <property type="evidence" value="ECO:0007669"/>
    <property type="project" value="UniProtKB-KW"/>
</dbReference>
<dbReference type="InterPro" id="IPR013815">
    <property type="entry name" value="ATP_grasp_subdomain_1"/>
</dbReference>
<dbReference type="Gene3D" id="3.30.470.20">
    <property type="entry name" value="ATP-grasp fold, B domain"/>
    <property type="match status" value="1"/>
</dbReference>
<dbReference type="FunFam" id="3.30.1490.20:FF:000006">
    <property type="entry name" value="phosphoribosylamine--glycine ligase, chloroplastic-like"/>
    <property type="match status" value="1"/>
</dbReference>
<dbReference type="SUPFAM" id="SSF56059">
    <property type="entry name" value="Glutathione synthetase ATP-binding domain-like"/>
    <property type="match status" value="1"/>
</dbReference>
<dbReference type="InterPro" id="IPR011761">
    <property type="entry name" value="ATP-grasp"/>
</dbReference>
<keyword evidence="8 14" id="KW-0658">Purine biosynthesis</keyword>
<protein>
    <recommendedName>
        <fullName evidence="4 14">Phosphoribosylamine--glycine ligase</fullName>
        <ecNumber evidence="4 14">6.3.4.13</ecNumber>
    </recommendedName>
    <alternativeName>
        <fullName evidence="14">GARS</fullName>
    </alternativeName>
    <alternativeName>
        <fullName evidence="12 14">Glycinamide ribonucleotide synthetase</fullName>
    </alternativeName>
    <alternativeName>
        <fullName evidence="13 14">Phosphoribosylglycinamide synthetase</fullName>
    </alternativeName>
</protein>
<dbReference type="InterPro" id="IPR011054">
    <property type="entry name" value="Rudment_hybrid_motif"/>
</dbReference>
<dbReference type="SUPFAM" id="SSF51246">
    <property type="entry name" value="Rudiment single hybrid motif"/>
    <property type="match status" value="1"/>
</dbReference>
<dbReference type="Pfam" id="PF02844">
    <property type="entry name" value="GARS_N"/>
    <property type="match status" value="1"/>
</dbReference>
<sequence>MNVLIIGGGGREHAIAWKAKQSSLVDNVYVAPGNPGMEEVATCIGLAESDHDALVQFAIQSDIGLTIVGPEAPLLAGLVDRFEEEGLPVFGPRQSAALLEGSKSFAKEIMTKYSIPTGKAKAFSDYEEAVAYVKQEGAPIVVKADGLAAGKGVTVALTEEEAIAALRHVLVESAFGEAGAQVVVEEYLEGEELSLMAFVSGNTVVPMVGAQDHKRAYDGDQGPNTGGMGAYSPVPQFKQADVERAVVEVLQPAADAMVKEGRPFTGILYAGLMMTAQGPKVIEFNARFGDPETQVVLPRLKSDLIDVMVKLLNGDKVELEWKQEAVVGIVLASVGYPGAYEKGVSIAGIEAAATKGLVFHAGTTKQGNVWQTNGGRVLLTAATGHSIADAQAAAYQAVKEIKSDGLYYRNDIAVKAMEAAKQHSTVVRRGV</sequence>
<name>A0A268NWG1_SHOCL</name>
<evidence type="ECO:0000313" key="18">
    <source>
        <dbReference type="Proteomes" id="UP000216207"/>
    </source>
</evidence>
<dbReference type="FunFam" id="3.40.50.20:FF:000006">
    <property type="entry name" value="Phosphoribosylamine--glycine ligase, chloroplastic"/>
    <property type="match status" value="1"/>
</dbReference>
<dbReference type="EMBL" id="NPCC01000027">
    <property type="protein sequence ID" value="PAE87863.1"/>
    <property type="molecule type" value="Genomic_DNA"/>
</dbReference>
<dbReference type="InterPro" id="IPR016185">
    <property type="entry name" value="PreATP-grasp_dom_sf"/>
</dbReference>
<dbReference type="PANTHER" id="PTHR43472">
    <property type="entry name" value="PHOSPHORIBOSYLAMINE--GLYCINE LIGASE"/>
    <property type="match status" value="1"/>
</dbReference>
<keyword evidence="10" id="KW-0464">Manganese</keyword>
<evidence type="ECO:0000256" key="12">
    <source>
        <dbReference type="ARBA" id="ARBA00042242"/>
    </source>
</evidence>
<comment type="cofactor">
    <cofactor evidence="2">
        <name>Mg(2+)</name>
        <dbReference type="ChEBI" id="CHEBI:18420"/>
    </cofactor>
</comment>
<evidence type="ECO:0000256" key="5">
    <source>
        <dbReference type="ARBA" id="ARBA00022598"/>
    </source>
</evidence>
<dbReference type="SMART" id="SM01210">
    <property type="entry name" value="GARS_C"/>
    <property type="match status" value="1"/>
</dbReference>
<keyword evidence="6" id="KW-0479">Metal-binding</keyword>
<evidence type="ECO:0000256" key="10">
    <source>
        <dbReference type="ARBA" id="ARBA00023211"/>
    </source>
</evidence>
<keyword evidence="9 15" id="KW-0067">ATP-binding</keyword>
<dbReference type="Proteomes" id="UP000216207">
    <property type="component" value="Unassembled WGS sequence"/>
</dbReference>
<evidence type="ECO:0000256" key="1">
    <source>
        <dbReference type="ARBA" id="ARBA00001936"/>
    </source>
</evidence>
<organism evidence="17 18">
    <name type="scientific">Shouchella clausii</name>
    <name type="common">Alkalihalobacillus clausii</name>
    <dbReference type="NCBI Taxonomy" id="79880"/>
    <lineage>
        <taxon>Bacteria</taxon>
        <taxon>Bacillati</taxon>
        <taxon>Bacillota</taxon>
        <taxon>Bacilli</taxon>
        <taxon>Bacillales</taxon>
        <taxon>Bacillaceae</taxon>
        <taxon>Shouchella</taxon>
    </lineage>
</organism>